<dbReference type="GO" id="GO:0003887">
    <property type="term" value="F:DNA-directed DNA polymerase activity"/>
    <property type="evidence" value="ECO:0007669"/>
    <property type="project" value="UniProtKB-KW"/>
</dbReference>
<comment type="caution">
    <text evidence="8">The sequence shown here is derived from an EMBL/GenBank/DDBJ whole genome shotgun (WGS) entry which is preliminary data.</text>
</comment>
<dbReference type="NCBIfam" id="TIGR00594">
    <property type="entry name" value="polc"/>
    <property type="match status" value="1"/>
</dbReference>
<evidence type="ECO:0000313" key="8">
    <source>
        <dbReference type="EMBL" id="HGD13353.1"/>
    </source>
</evidence>
<dbReference type="SUPFAM" id="SSF89550">
    <property type="entry name" value="PHP domain-like"/>
    <property type="match status" value="1"/>
</dbReference>
<dbReference type="InterPro" id="IPR029460">
    <property type="entry name" value="DNAPol_HHH"/>
</dbReference>
<keyword evidence="4" id="KW-0235">DNA replication</keyword>
<organism evidence="8">
    <name type="scientific">candidate division WOR-3 bacterium</name>
    <dbReference type="NCBI Taxonomy" id="2052148"/>
    <lineage>
        <taxon>Bacteria</taxon>
        <taxon>Bacteria division WOR-3</taxon>
    </lineage>
</organism>
<keyword evidence="5" id="KW-0239">DNA-directed DNA polymerase</keyword>
<dbReference type="GO" id="GO:0008408">
    <property type="term" value="F:3'-5' exonuclease activity"/>
    <property type="evidence" value="ECO:0007669"/>
    <property type="project" value="InterPro"/>
</dbReference>
<dbReference type="InterPro" id="IPR011708">
    <property type="entry name" value="DNA_pol3_alpha_NTPase_dom"/>
</dbReference>
<comment type="catalytic activity">
    <reaction evidence="6">
        <text>DNA(n) + a 2'-deoxyribonucleoside 5'-triphosphate = DNA(n+1) + diphosphate</text>
        <dbReference type="Rhea" id="RHEA:22508"/>
        <dbReference type="Rhea" id="RHEA-COMP:17339"/>
        <dbReference type="Rhea" id="RHEA-COMP:17340"/>
        <dbReference type="ChEBI" id="CHEBI:33019"/>
        <dbReference type="ChEBI" id="CHEBI:61560"/>
        <dbReference type="ChEBI" id="CHEBI:173112"/>
        <dbReference type="EC" id="2.7.7.7"/>
    </reaction>
</comment>
<gene>
    <name evidence="8" type="ORF">ENX16_04665</name>
</gene>
<protein>
    <recommendedName>
        <fullName evidence="1">DNA-directed DNA polymerase</fullName>
        <ecNumber evidence="1">2.7.7.7</ecNumber>
    </recommendedName>
</protein>
<evidence type="ECO:0000256" key="6">
    <source>
        <dbReference type="ARBA" id="ARBA00049244"/>
    </source>
</evidence>
<reference evidence="8" key="1">
    <citation type="journal article" date="2020" name="mSystems">
        <title>Genome- and Community-Level Interaction Insights into Carbon Utilization and Element Cycling Functions of Hydrothermarchaeota in Hydrothermal Sediment.</title>
        <authorList>
            <person name="Zhou Z."/>
            <person name="Liu Y."/>
            <person name="Xu W."/>
            <person name="Pan J."/>
            <person name="Luo Z.H."/>
            <person name="Li M."/>
        </authorList>
    </citation>
    <scope>NUCLEOTIDE SEQUENCE [LARGE SCALE GENOMIC DNA]</scope>
    <source>
        <strain evidence="8">SpSt-914</strain>
    </source>
</reference>
<dbReference type="InterPro" id="IPR004013">
    <property type="entry name" value="PHP_dom"/>
</dbReference>
<evidence type="ECO:0000256" key="5">
    <source>
        <dbReference type="ARBA" id="ARBA00022932"/>
    </source>
</evidence>
<proteinExistence type="predicted"/>
<sequence>MNMFDSEIEVGYIIINMPPDKKQGDFVHLHVHSEYSLLDGAARIEELVMRAKEMGMSALALTDHGNMFGAIKFYKAAQKLGIKPIIGAEVYIAPRDRREREIRRDIPEASFHLTLLCKNEVGYHNLIKLVSLGYLEGFYYKPRVDKELLGKYHEGLIALSGCLKGEVNYYLLQGDQQGAMNAAASYQEIFGADDFYLEVMRTGLREQEQIIPQLVELAQTLDIRLVATNDCHYLRPEDARVQDVLLCIQTGKRLKDKDRLRLNASGYYLRSEAEMRDLFKDLPDAIKATRAIADRCNLLLDIEKVRFQLPAFTPPAPFTDEFEYLAHLAREGLKKRYQPVSREHIKRLEYELSVIKKMGFAGYFLIVRDIIEQARNRKIPVGPGRGSAGGSLVLYCLGVTEIDPMKYGLLFERFLSPERITLPDVDIDFADARRAEVIEYIRQRYGNDSVAQIITFGTMQARLAVRDVARVLDIPIPEADQIAKLIPMGMELQKAEKEITELGMLIRSRPQYQELWNIAKKIEGLHRHASVHASAVVITPRPLLEFVPLYKVPDTEVCTQYDMHSLDDIGLLKIDILGLRTLTVIDEAEKLIRLKEENFSVKGISIEDKKTYELLRRGDTIGVFQLESEGMRDLCQKIRPEKLEHIIALIALYRPGPMELIPNYIARKNGVEPVRYDHSLLEQVCQETYGIMIYQEQVMQAARVLAGYTLAQADILRRAMGKKKPEEMAAQRENFITGCRKHAGITPDQANAIFDILEKFAGYGFNKSHAAGYAYLSYITAYLKANYPVEFISAALTSELGNSDKLAKFVAEARRLGITILPPDINASAVNFIIDDGKVRYGLAGLKNIGVGAAEAIVQERKERGPFRHLLDFLQRMRGKVNRKAVESLIKAGAFDLFEPNRGKLLANLEKEMAKAASERLLYRDKQYNLFEPIEAQAVGGESPAPVNPDEDSSVFSCEKQAFGFYFSSHPLEKYQLEYQALGLLPLDQISARTDNQLVAVGGVIADLKNRRDRKNRDYMIVKLEDFNSAIEVMVFSDLLEAKRELLFPEKMIIVRGRVKIRARAVIADNKSGDISPTGGVGQIFAEDIVDFTKARDFISALFIKLTFEELDQIKGDDIKQVLKRYPGKVAVYLIITNPDGTRRKFRLKQYSVRIEDKLLWELSRIVGTERLALTGSLPLSSVNRHQRREQFNS</sequence>
<dbReference type="Pfam" id="PF17657">
    <property type="entry name" value="DNA_pol3_finger"/>
    <property type="match status" value="1"/>
</dbReference>
<dbReference type="EC" id="2.7.7.7" evidence="1"/>
<dbReference type="NCBIfam" id="NF005298">
    <property type="entry name" value="PRK06826.1"/>
    <property type="match status" value="1"/>
</dbReference>
<dbReference type="CDD" id="cd04485">
    <property type="entry name" value="DnaE_OBF"/>
    <property type="match status" value="1"/>
</dbReference>
<dbReference type="InterPro" id="IPR016195">
    <property type="entry name" value="Pol/histidinol_Pase-like"/>
</dbReference>
<dbReference type="GO" id="GO:0006260">
    <property type="term" value="P:DNA replication"/>
    <property type="evidence" value="ECO:0007669"/>
    <property type="project" value="UniProtKB-KW"/>
</dbReference>
<dbReference type="SMART" id="SM00481">
    <property type="entry name" value="POLIIIAc"/>
    <property type="match status" value="1"/>
</dbReference>
<evidence type="ECO:0000256" key="3">
    <source>
        <dbReference type="ARBA" id="ARBA00022695"/>
    </source>
</evidence>
<keyword evidence="3 8" id="KW-0548">Nucleotidyltransferase</keyword>
<evidence type="ECO:0000259" key="7">
    <source>
        <dbReference type="SMART" id="SM00481"/>
    </source>
</evidence>
<feature type="domain" description="Polymerase/histidinol phosphatase N-terminal" evidence="7">
    <location>
        <begin position="27"/>
        <end position="94"/>
    </location>
</feature>
<keyword evidence="2 8" id="KW-0808">Transferase</keyword>
<evidence type="ECO:0000256" key="4">
    <source>
        <dbReference type="ARBA" id="ARBA00022705"/>
    </source>
</evidence>
<accession>A0A7V3UZX1</accession>
<dbReference type="Gene3D" id="1.10.10.1600">
    <property type="entry name" value="Bacterial DNA polymerase III alpha subunit, thumb domain"/>
    <property type="match status" value="1"/>
</dbReference>
<dbReference type="Pfam" id="PF14579">
    <property type="entry name" value="HHH_6"/>
    <property type="match status" value="1"/>
</dbReference>
<name>A0A7V3UZX1_UNCW3</name>
<dbReference type="PANTHER" id="PTHR32294">
    <property type="entry name" value="DNA POLYMERASE III SUBUNIT ALPHA"/>
    <property type="match status" value="1"/>
</dbReference>
<dbReference type="Pfam" id="PF07733">
    <property type="entry name" value="DNA_pol3_alpha"/>
    <property type="match status" value="1"/>
</dbReference>
<dbReference type="InterPro" id="IPR004805">
    <property type="entry name" value="DnaE2/DnaE/PolC"/>
</dbReference>
<dbReference type="CDD" id="cd12113">
    <property type="entry name" value="PHP_PolIIIA_DnaE3"/>
    <property type="match status" value="1"/>
</dbReference>
<dbReference type="InterPro" id="IPR041931">
    <property type="entry name" value="DNA_pol3_alpha_thumb_dom"/>
</dbReference>
<dbReference type="AlphaFoldDB" id="A0A7V3UZX1"/>
<dbReference type="Gene3D" id="1.10.150.870">
    <property type="match status" value="1"/>
</dbReference>
<dbReference type="InterPro" id="IPR040982">
    <property type="entry name" value="DNA_pol3_finger"/>
</dbReference>
<dbReference type="Gene3D" id="3.20.20.140">
    <property type="entry name" value="Metal-dependent hydrolases"/>
    <property type="match status" value="1"/>
</dbReference>
<dbReference type="EMBL" id="DTMZ01000103">
    <property type="protein sequence ID" value="HGD13353.1"/>
    <property type="molecule type" value="Genomic_DNA"/>
</dbReference>
<dbReference type="NCBIfam" id="NF004226">
    <property type="entry name" value="PRK05673.1"/>
    <property type="match status" value="1"/>
</dbReference>
<evidence type="ECO:0000256" key="2">
    <source>
        <dbReference type="ARBA" id="ARBA00022679"/>
    </source>
</evidence>
<dbReference type="PANTHER" id="PTHR32294:SF0">
    <property type="entry name" value="DNA POLYMERASE III SUBUNIT ALPHA"/>
    <property type="match status" value="1"/>
</dbReference>
<dbReference type="Pfam" id="PF02811">
    <property type="entry name" value="PHP"/>
    <property type="match status" value="1"/>
</dbReference>
<evidence type="ECO:0000256" key="1">
    <source>
        <dbReference type="ARBA" id="ARBA00012417"/>
    </source>
</evidence>
<dbReference type="InterPro" id="IPR003141">
    <property type="entry name" value="Pol/His_phosphatase_N"/>
</dbReference>